<evidence type="ECO:0000313" key="2">
    <source>
        <dbReference type="Proteomes" id="UP000275385"/>
    </source>
</evidence>
<dbReference type="Proteomes" id="UP000275385">
    <property type="component" value="Unassembled WGS sequence"/>
</dbReference>
<comment type="caution">
    <text evidence="1">The sequence shown here is derived from an EMBL/GenBank/DDBJ whole genome shotgun (WGS) entry which is preliminary data.</text>
</comment>
<organism evidence="1 2">
    <name type="scientific">Coniochaeta pulveracea</name>
    <dbReference type="NCBI Taxonomy" id="177199"/>
    <lineage>
        <taxon>Eukaryota</taxon>
        <taxon>Fungi</taxon>
        <taxon>Dikarya</taxon>
        <taxon>Ascomycota</taxon>
        <taxon>Pezizomycotina</taxon>
        <taxon>Sordariomycetes</taxon>
        <taxon>Sordariomycetidae</taxon>
        <taxon>Coniochaetales</taxon>
        <taxon>Coniochaetaceae</taxon>
        <taxon>Coniochaeta</taxon>
    </lineage>
</organism>
<accession>A0A420YDF1</accession>
<evidence type="ECO:0000313" key="1">
    <source>
        <dbReference type="EMBL" id="RKU45949.1"/>
    </source>
</evidence>
<dbReference type="EMBL" id="QVQW01000017">
    <property type="protein sequence ID" value="RKU45949.1"/>
    <property type="molecule type" value="Genomic_DNA"/>
</dbReference>
<gene>
    <name evidence="1" type="ORF">DL546_004597</name>
</gene>
<dbReference type="AlphaFoldDB" id="A0A420YDF1"/>
<keyword evidence="2" id="KW-1185">Reference proteome</keyword>
<reference evidence="1 2" key="1">
    <citation type="submission" date="2018-08" db="EMBL/GenBank/DDBJ databases">
        <title>Draft genome of the lignicolous fungus Coniochaeta pulveracea.</title>
        <authorList>
            <person name="Borstlap C.J."/>
            <person name="De Witt R.N."/>
            <person name="Botha A."/>
            <person name="Volschenk H."/>
        </authorList>
    </citation>
    <scope>NUCLEOTIDE SEQUENCE [LARGE SCALE GENOMIC DNA]</scope>
    <source>
        <strain evidence="1 2">CAB683</strain>
    </source>
</reference>
<protein>
    <submittedName>
        <fullName evidence="1">Uncharacterized protein</fullName>
    </submittedName>
</protein>
<sequence length="101" mass="11186">MIFGRSRGGDMAMLAVAKVLLTQMERAGWVELQWGTRKSDAASSSHPSFPFIGCLCFIILAREYLARAKDPPDLGLCLLPEQTHGPQVVSNTTHWQLQQSD</sequence>
<proteinExistence type="predicted"/>
<name>A0A420YDF1_9PEZI</name>